<reference evidence="11" key="1">
    <citation type="submission" date="2023-02" db="EMBL/GenBank/DDBJ databases">
        <title>Genome of toxic invasive species Heracleum sosnowskyi carries increased number of genes despite the absence of recent whole-genome duplications.</title>
        <authorList>
            <person name="Schelkunov M."/>
            <person name="Shtratnikova V."/>
            <person name="Makarenko M."/>
            <person name="Klepikova A."/>
            <person name="Omelchenko D."/>
            <person name="Novikova G."/>
            <person name="Obukhova E."/>
            <person name="Bogdanov V."/>
            <person name="Penin A."/>
            <person name="Logacheva M."/>
        </authorList>
    </citation>
    <scope>NUCLEOTIDE SEQUENCE</scope>
    <source>
        <strain evidence="11">Hsosn_3</strain>
        <tissue evidence="11">Leaf</tissue>
    </source>
</reference>
<comment type="caution">
    <text evidence="11">The sequence shown here is derived from an EMBL/GenBank/DDBJ whole genome shotgun (WGS) entry which is preliminary data.</text>
</comment>
<evidence type="ECO:0000256" key="3">
    <source>
        <dbReference type="ARBA" id="ARBA00022617"/>
    </source>
</evidence>
<gene>
    <name evidence="11" type="ORF">POM88_008279</name>
</gene>
<dbReference type="Gene3D" id="1.10.630.10">
    <property type="entry name" value="Cytochrome P450"/>
    <property type="match status" value="1"/>
</dbReference>
<keyword evidence="3" id="KW-0349">Heme</keyword>
<organism evidence="11 12">
    <name type="scientific">Heracleum sosnowskyi</name>
    <dbReference type="NCBI Taxonomy" id="360622"/>
    <lineage>
        <taxon>Eukaryota</taxon>
        <taxon>Viridiplantae</taxon>
        <taxon>Streptophyta</taxon>
        <taxon>Embryophyta</taxon>
        <taxon>Tracheophyta</taxon>
        <taxon>Spermatophyta</taxon>
        <taxon>Magnoliopsida</taxon>
        <taxon>eudicotyledons</taxon>
        <taxon>Gunneridae</taxon>
        <taxon>Pentapetalae</taxon>
        <taxon>asterids</taxon>
        <taxon>campanulids</taxon>
        <taxon>Apiales</taxon>
        <taxon>Apiaceae</taxon>
        <taxon>Apioideae</taxon>
        <taxon>apioid superclade</taxon>
        <taxon>Tordylieae</taxon>
        <taxon>Tordyliinae</taxon>
        <taxon>Heracleum</taxon>
    </lineage>
</organism>
<keyword evidence="12" id="KW-1185">Reference proteome</keyword>
<evidence type="ECO:0000313" key="12">
    <source>
        <dbReference type="Proteomes" id="UP001237642"/>
    </source>
</evidence>
<evidence type="ECO:0000256" key="9">
    <source>
        <dbReference type="ARBA" id="ARBA00023033"/>
    </source>
</evidence>
<evidence type="ECO:0000256" key="8">
    <source>
        <dbReference type="ARBA" id="ARBA00023004"/>
    </source>
</evidence>
<comment type="similarity">
    <text evidence="2">Belongs to the cytochrome P450 family.</text>
</comment>
<dbReference type="Pfam" id="PF05600">
    <property type="entry name" value="CDK5RAP3"/>
    <property type="match status" value="1"/>
</dbReference>
<accession>A0AAD8N782</accession>
<keyword evidence="10" id="KW-0472">Membrane</keyword>
<evidence type="ECO:0000313" key="11">
    <source>
        <dbReference type="EMBL" id="KAK1398416.1"/>
    </source>
</evidence>
<dbReference type="GO" id="GO:0016020">
    <property type="term" value="C:membrane"/>
    <property type="evidence" value="ECO:0007669"/>
    <property type="project" value="UniProtKB-SubCell"/>
</dbReference>
<keyword evidence="9" id="KW-0503">Monooxygenase</keyword>
<dbReference type="GO" id="GO:0004497">
    <property type="term" value="F:monooxygenase activity"/>
    <property type="evidence" value="ECO:0007669"/>
    <property type="project" value="UniProtKB-KW"/>
</dbReference>
<evidence type="ECO:0000256" key="10">
    <source>
        <dbReference type="ARBA" id="ARBA00023136"/>
    </source>
</evidence>
<dbReference type="GO" id="GO:0005506">
    <property type="term" value="F:iron ion binding"/>
    <property type="evidence" value="ECO:0007669"/>
    <property type="project" value="InterPro"/>
</dbReference>
<dbReference type="GO" id="GO:0020037">
    <property type="term" value="F:heme binding"/>
    <property type="evidence" value="ECO:0007669"/>
    <property type="project" value="InterPro"/>
</dbReference>
<evidence type="ECO:0000256" key="4">
    <source>
        <dbReference type="ARBA" id="ARBA00022692"/>
    </source>
</evidence>
<protein>
    <submittedName>
        <fullName evidence="11">Uncharacterized protein</fullName>
    </submittedName>
</protein>
<keyword evidence="7" id="KW-0560">Oxidoreductase</keyword>
<dbReference type="SUPFAM" id="SSF48264">
    <property type="entry name" value="Cytochrome P450"/>
    <property type="match status" value="1"/>
</dbReference>
<reference evidence="11" key="2">
    <citation type="submission" date="2023-05" db="EMBL/GenBank/DDBJ databases">
        <authorList>
            <person name="Schelkunov M.I."/>
        </authorList>
    </citation>
    <scope>NUCLEOTIDE SEQUENCE</scope>
    <source>
        <strain evidence="11">Hsosn_3</strain>
        <tissue evidence="11">Leaf</tissue>
    </source>
</reference>
<dbReference type="GO" id="GO:0016705">
    <property type="term" value="F:oxidoreductase activity, acting on paired donors, with incorporation or reduction of molecular oxygen"/>
    <property type="evidence" value="ECO:0007669"/>
    <property type="project" value="InterPro"/>
</dbReference>
<keyword evidence="4" id="KW-0812">Transmembrane</keyword>
<dbReference type="PANTHER" id="PTHR24282">
    <property type="entry name" value="CYTOCHROME P450 FAMILY MEMBER"/>
    <property type="match status" value="1"/>
</dbReference>
<evidence type="ECO:0000256" key="6">
    <source>
        <dbReference type="ARBA" id="ARBA00022989"/>
    </source>
</evidence>
<dbReference type="InterPro" id="IPR036396">
    <property type="entry name" value="Cyt_P450_sf"/>
</dbReference>
<dbReference type="Pfam" id="PF00067">
    <property type="entry name" value="p450"/>
    <property type="match status" value="1"/>
</dbReference>
<name>A0AAD8N782_9APIA</name>
<comment type="subcellular location">
    <subcellularLocation>
        <location evidence="1">Membrane</location>
    </subcellularLocation>
</comment>
<evidence type="ECO:0000256" key="5">
    <source>
        <dbReference type="ARBA" id="ARBA00022723"/>
    </source>
</evidence>
<dbReference type="InterPro" id="IPR050665">
    <property type="entry name" value="Cytochrome_P450_Monooxygen"/>
</dbReference>
<keyword evidence="6" id="KW-1133">Transmembrane helix</keyword>
<dbReference type="EMBL" id="JAUIZM010000002">
    <property type="protein sequence ID" value="KAK1398416.1"/>
    <property type="molecule type" value="Genomic_DNA"/>
</dbReference>
<evidence type="ECO:0000256" key="2">
    <source>
        <dbReference type="ARBA" id="ARBA00010617"/>
    </source>
</evidence>
<dbReference type="InterPro" id="IPR001128">
    <property type="entry name" value="Cyt_P450"/>
</dbReference>
<keyword evidence="8" id="KW-0408">Iron</keyword>
<evidence type="ECO:0000256" key="7">
    <source>
        <dbReference type="ARBA" id="ARBA00023002"/>
    </source>
</evidence>
<sequence length="578" mass="65481">MRSTHFSFLSLHHSPLFSPQSLRLPRSPISRFPMNSYFTYSLYRLSTFSRIPFVSILDFSLDFSKISFDTLQITILVIFRVNFDISEPFLTQVNTLARILVRDLDSLVRAIDRREVEVFAATMDLPSLNHLPLSSDVGGQKRLRNDIDDMEASSKYRKLDLASGSAALPRPAQEIDSLVQTTFSGEREIVQIGPAGLLGKNITNRLQVCGAAVSLGTDGDLACMSSPMPLSFGCEQRFMRASPTDTAENLQEIAAFAAGDVTFLVMILVIKLVIMLMLDARRTLLSRLPFVYVNLTSFNYRKHVATPILKIFIQGLLTIDESKWTTHRRLLNPAFYTEKLKGMLPTFDLCCHEMTVKWMEMIGEERNSCELDVWPSLLTLTSDVISRTAFGNSYQDGKKVFELQVEQADYAFRARESVYLPGLRKQKKSTFFFKFIKRSAAELEHREADIKRSAELSAAKYAEACQELGLQGMNVKLELIETAKESLPNTFRRILELLNSDSVSKSIEYYSNFVRDSHTDKDDVTHVQENGRQQTTINDFTGCRVALNKMGSLVIWRAAFSGWGSEVQGSKEDLHFKF</sequence>
<proteinExistence type="inferred from homology"/>
<dbReference type="InterPro" id="IPR008491">
    <property type="entry name" value="CDK5RAP3"/>
</dbReference>
<evidence type="ECO:0000256" key="1">
    <source>
        <dbReference type="ARBA" id="ARBA00004370"/>
    </source>
</evidence>
<dbReference type="PANTHER" id="PTHR24282:SF255">
    <property type="entry name" value="CYTOCHROME P450 72A11-RELATED"/>
    <property type="match status" value="1"/>
</dbReference>
<dbReference type="Proteomes" id="UP001237642">
    <property type="component" value="Unassembled WGS sequence"/>
</dbReference>
<dbReference type="AlphaFoldDB" id="A0AAD8N782"/>
<keyword evidence="5" id="KW-0479">Metal-binding</keyword>